<dbReference type="SUPFAM" id="SSF48008">
    <property type="entry name" value="GntR ligand-binding domain-like"/>
    <property type="match status" value="1"/>
</dbReference>
<comment type="caution">
    <text evidence="6">The sequence shown here is derived from an EMBL/GenBank/DDBJ whole genome shotgun (WGS) entry which is preliminary data.</text>
</comment>
<dbReference type="PANTHER" id="PTHR43537">
    <property type="entry name" value="TRANSCRIPTIONAL REGULATOR, GNTR FAMILY"/>
    <property type="match status" value="1"/>
</dbReference>
<dbReference type="SMART" id="SM00895">
    <property type="entry name" value="FCD"/>
    <property type="match status" value="1"/>
</dbReference>
<evidence type="ECO:0000256" key="3">
    <source>
        <dbReference type="ARBA" id="ARBA00023163"/>
    </source>
</evidence>
<dbReference type="CDD" id="cd07377">
    <property type="entry name" value="WHTH_GntR"/>
    <property type="match status" value="1"/>
</dbReference>
<organism evidence="6 7">
    <name type="scientific">Marilutibacter penaei</name>
    <dbReference type="NCBI Taxonomy" id="2759900"/>
    <lineage>
        <taxon>Bacteria</taxon>
        <taxon>Pseudomonadati</taxon>
        <taxon>Pseudomonadota</taxon>
        <taxon>Gammaproteobacteria</taxon>
        <taxon>Lysobacterales</taxon>
        <taxon>Lysobacteraceae</taxon>
        <taxon>Marilutibacter</taxon>
    </lineage>
</organism>
<sequence>MQARREPANAPFPDPDPVRREGVRSTIDTVVEAVTDAIRDGHVVPGQRLVEQEFARRIGVSRSSVREAFQRLAADGLLVAVPNRGVTVRQLSRQEVDHLFDIRAALETLSVRRAVPVLGANPAPLRELLQCMDAAVDAGLTRRYSDLNRAFHGLFAQAAGNPQLSVLLERMGHTIYALQFRLMIEPREVLDTHEQHRRLVAAVLDGDADAAEATIRAHLESTRRLIQALPDHHFAGPATPP</sequence>
<proteinExistence type="predicted"/>
<name>A0A7W3U2Z2_9GAMM</name>
<evidence type="ECO:0000259" key="5">
    <source>
        <dbReference type="PROSITE" id="PS50949"/>
    </source>
</evidence>
<dbReference type="InterPro" id="IPR008920">
    <property type="entry name" value="TF_FadR/GntR_C"/>
</dbReference>
<dbReference type="GO" id="GO:0003677">
    <property type="term" value="F:DNA binding"/>
    <property type="evidence" value="ECO:0007669"/>
    <property type="project" value="UniProtKB-KW"/>
</dbReference>
<evidence type="ECO:0000256" key="2">
    <source>
        <dbReference type="ARBA" id="ARBA00023125"/>
    </source>
</evidence>
<dbReference type="PANTHER" id="PTHR43537:SF24">
    <property type="entry name" value="GLUCONATE OPERON TRANSCRIPTIONAL REPRESSOR"/>
    <property type="match status" value="1"/>
</dbReference>
<evidence type="ECO:0000256" key="1">
    <source>
        <dbReference type="ARBA" id="ARBA00023015"/>
    </source>
</evidence>
<keyword evidence="7" id="KW-1185">Reference proteome</keyword>
<dbReference type="InterPro" id="IPR011711">
    <property type="entry name" value="GntR_C"/>
</dbReference>
<dbReference type="Pfam" id="PF00392">
    <property type="entry name" value="GntR"/>
    <property type="match status" value="1"/>
</dbReference>
<dbReference type="Pfam" id="PF07729">
    <property type="entry name" value="FCD"/>
    <property type="match status" value="1"/>
</dbReference>
<dbReference type="GO" id="GO:0003700">
    <property type="term" value="F:DNA-binding transcription factor activity"/>
    <property type="evidence" value="ECO:0007669"/>
    <property type="project" value="InterPro"/>
</dbReference>
<feature type="region of interest" description="Disordered" evidence="4">
    <location>
        <begin position="1"/>
        <end position="20"/>
    </location>
</feature>
<keyword evidence="3" id="KW-0804">Transcription</keyword>
<dbReference type="PRINTS" id="PR00035">
    <property type="entry name" value="HTHGNTR"/>
</dbReference>
<dbReference type="InterPro" id="IPR036390">
    <property type="entry name" value="WH_DNA-bd_sf"/>
</dbReference>
<accession>A0A7W3U2Z2</accession>
<dbReference type="PROSITE" id="PS50949">
    <property type="entry name" value="HTH_GNTR"/>
    <property type="match status" value="1"/>
</dbReference>
<reference evidence="6 7" key="1">
    <citation type="submission" date="2020-07" db="EMBL/GenBank/DDBJ databases">
        <authorList>
            <person name="Xu S."/>
            <person name="Li A."/>
        </authorList>
    </citation>
    <scope>NUCLEOTIDE SEQUENCE [LARGE SCALE GENOMIC DNA]</scope>
    <source>
        <strain evidence="6 7">SG-8</strain>
    </source>
</reference>
<keyword evidence="2" id="KW-0238">DNA-binding</keyword>
<evidence type="ECO:0000256" key="4">
    <source>
        <dbReference type="SAM" id="MobiDB-lite"/>
    </source>
</evidence>
<gene>
    <name evidence="6" type="ORF">H4F99_04105</name>
</gene>
<protein>
    <submittedName>
        <fullName evidence="6">GntR family transcriptional regulator</fullName>
    </submittedName>
</protein>
<dbReference type="Gene3D" id="1.20.120.530">
    <property type="entry name" value="GntR ligand-binding domain-like"/>
    <property type="match status" value="1"/>
</dbReference>
<dbReference type="SUPFAM" id="SSF46785">
    <property type="entry name" value="Winged helix' DNA-binding domain"/>
    <property type="match status" value="1"/>
</dbReference>
<dbReference type="EMBL" id="JACHTE010000002">
    <property type="protein sequence ID" value="MBB1087670.1"/>
    <property type="molecule type" value="Genomic_DNA"/>
</dbReference>
<dbReference type="InterPro" id="IPR036388">
    <property type="entry name" value="WH-like_DNA-bd_sf"/>
</dbReference>
<evidence type="ECO:0000313" key="6">
    <source>
        <dbReference type="EMBL" id="MBB1087670.1"/>
    </source>
</evidence>
<dbReference type="SMART" id="SM00345">
    <property type="entry name" value="HTH_GNTR"/>
    <property type="match status" value="1"/>
</dbReference>
<dbReference type="InterPro" id="IPR000524">
    <property type="entry name" value="Tscrpt_reg_HTH_GntR"/>
</dbReference>
<dbReference type="AlphaFoldDB" id="A0A7W3U2Z2"/>
<dbReference type="Gene3D" id="1.10.10.10">
    <property type="entry name" value="Winged helix-like DNA-binding domain superfamily/Winged helix DNA-binding domain"/>
    <property type="match status" value="1"/>
</dbReference>
<feature type="domain" description="HTH gntR-type" evidence="5">
    <location>
        <begin position="24"/>
        <end position="91"/>
    </location>
</feature>
<keyword evidence="1" id="KW-0805">Transcription regulation</keyword>
<dbReference type="Proteomes" id="UP000552587">
    <property type="component" value="Unassembled WGS sequence"/>
</dbReference>
<evidence type="ECO:0000313" key="7">
    <source>
        <dbReference type="Proteomes" id="UP000552587"/>
    </source>
</evidence>